<dbReference type="CDD" id="cd09117">
    <property type="entry name" value="PLDc_Bfil_DEXD_like"/>
    <property type="match status" value="1"/>
</dbReference>
<comment type="caution">
    <text evidence="2">The sequence shown here is derived from an EMBL/GenBank/DDBJ whole genome shotgun (WGS) entry which is preliminary data.</text>
</comment>
<dbReference type="RefSeq" id="WP_062687395.1">
    <property type="nucleotide sequence ID" value="NZ_KQ758718.1"/>
</dbReference>
<accession>A0A0V8JGM5</accession>
<dbReference type="AlphaFoldDB" id="A0A0V8JGM5"/>
<dbReference type="EMBL" id="LNQP01000104">
    <property type="protein sequence ID" value="KSU86196.1"/>
    <property type="molecule type" value="Genomic_DNA"/>
</dbReference>
<dbReference type="SUPFAM" id="SSF56024">
    <property type="entry name" value="Phospholipase D/nuclease"/>
    <property type="match status" value="1"/>
</dbReference>
<keyword evidence="3" id="KW-1185">Reference proteome</keyword>
<evidence type="ECO:0000313" key="2">
    <source>
        <dbReference type="EMBL" id="KSU86196.1"/>
    </source>
</evidence>
<dbReference type="Gene3D" id="3.30.870.10">
    <property type="entry name" value="Endonuclease Chain A"/>
    <property type="match status" value="1"/>
</dbReference>
<sequence>MSKLEVDNWVWEKGYIQKVVKGLDVNKIIIVSAYFSSYGFGFIKELKTKNNLHKDNITLYLSKEFNMNKPGELLEELSEIANVYIVHKEKLHAKVFMFYTPKGLKVFHGSANFTRGGLDGNLELIHEVHSNRIGRIDEFINHCLIASEKVSEKIIKSYKDIGKELEKLSDANRDANQKINEIFTDDKDLFRETDYNLEGYFFNFYDYETFFPKHQNQDGPIINKRRDTVRKKLLTLNKQLKNELKQYSLYNHWASERKPEFITSQIIRSDYNHNRLSWICIRYGKHRKDAIIEGSSAERYESFIKHACMQVSVVGDGVQIGLFHATANGAIDRNYLKEGKIDNRKVKIHEEIKKLQGEQLVWYIYDPKSDKTIHKFEIDKEDPYSFVDFYKKYDREGYESFCIYHMFPNDEDLKTKDSIIQIAKGKIAKLNPLYELMTWRITNR</sequence>
<feature type="coiled-coil region" evidence="1">
    <location>
        <begin position="158"/>
        <end position="185"/>
    </location>
</feature>
<keyword evidence="1" id="KW-0175">Coiled coil</keyword>
<organism evidence="2 3">
    <name type="scientific">Priestia veravalensis</name>
    <dbReference type="NCBI Taxonomy" id="1414648"/>
    <lineage>
        <taxon>Bacteria</taxon>
        <taxon>Bacillati</taxon>
        <taxon>Bacillota</taxon>
        <taxon>Bacilli</taxon>
        <taxon>Bacillales</taxon>
        <taxon>Bacillaceae</taxon>
        <taxon>Priestia</taxon>
    </lineage>
</organism>
<dbReference type="Proteomes" id="UP000053681">
    <property type="component" value="Unassembled WGS sequence"/>
</dbReference>
<name>A0A0V8JGM5_9BACI</name>
<reference evidence="2 3" key="1">
    <citation type="submission" date="2015-11" db="EMBL/GenBank/DDBJ databases">
        <title>Bacillus caseinolyticus sp nov.</title>
        <authorList>
            <person name="Dastager S.G."/>
            <person name="Mawlankar R."/>
        </authorList>
    </citation>
    <scope>NUCLEOTIDE SEQUENCE [LARGE SCALE GENOMIC DNA]</scope>
    <source>
        <strain evidence="2 3">SGD-V-76</strain>
    </source>
</reference>
<protein>
    <submittedName>
        <fullName evidence="2">Uncharacterized protein</fullName>
    </submittedName>
</protein>
<proteinExistence type="predicted"/>
<gene>
    <name evidence="2" type="ORF">AS180_19895</name>
</gene>
<evidence type="ECO:0000256" key="1">
    <source>
        <dbReference type="SAM" id="Coils"/>
    </source>
</evidence>
<evidence type="ECO:0000313" key="3">
    <source>
        <dbReference type="Proteomes" id="UP000053681"/>
    </source>
</evidence>